<dbReference type="EMBL" id="JAATIQ010000019">
    <property type="protein sequence ID" value="KAF4400241.1"/>
    <property type="molecule type" value="Genomic_DNA"/>
</dbReference>
<evidence type="ECO:0000256" key="1">
    <source>
        <dbReference type="SAM" id="MobiDB-lite"/>
    </source>
</evidence>
<keyword evidence="3" id="KW-1185">Reference proteome</keyword>
<evidence type="ECO:0000313" key="3">
    <source>
        <dbReference type="Proteomes" id="UP000583929"/>
    </source>
</evidence>
<dbReference type="AlphaFoldDB" id="A0A7J6HZK5"/>
<protein>
    <submittedName>
        <fullName evidence="2">Uncharacterized protein</fullName>
    </submittedName>
</protein>
<sequence>MQTETLCGVKEIAPGSFKIPVIVKHQTNHPLRKFGFDTVPKLRIICFVVGEKKSVTEEDDGGNAGERVLPEKSEGDGEEGSGLRISNFSGLIGSEKDSEVKRKLITNKRAKKKHEEMPKVLRKMRVREKKTERKCRKKLSSKTGAEIALYRVKNCYNHLHHMGK</sequence>
<feature type="region of interest" description="Disordered" evidence="1">
    <location>
        <begin position="56"/>
        <end position="89"/>
    </location>
</feature>
<reference evidence="2 3" key="1">
    <citation type="journal article" date="2020" name="bioRxiv">
        <title>Sequence and annotation of 42 cannabis genomes reveals extensive copy number variation in cannabinoid synthesis and pathogen resistance genes.</title>
        <authorList>
            <person name="Mckernan K.J."/>
            <person name="Helbert Y."/>
            <person name="Kane L.T."/>
            <person name="Ebling H."/>
            <person name="Zhang L."/>
            <person name="Liu B."/>
            <person name="Eaton Z."/>
            <person name="Mclaughlin S."/>
            <person name="Kingan S."/>
            <person name="Baybayan P."/>
            <person name="Concepcion G."/>
            <person name="Jordan M."/>
            <person name="Riva A."/>
            <person name="Barbazuk W."/>
            <person name="Harkins T."/>
        </authorList>
    </citation>
    <scope>NUCLEOTIDE SEQUENCE [LARGE SCALE GENOMIC DNA]</scope>
    <source>
        <strain evidence="3">cv. Jamaican Lion 4</strain>
        <tissue evidence="2">Leaf</tissue>
    </source>
</reference>
<comment type="caution">
    <text evidence="2">The sequence shown here is derived from an EMBL/GenBank/DDBJ whole genome shotgun (WGS) entry which is preliminary data.</text>
</comment>
<evidence type="ECO:0000313" key="2">
    <source>
        <dbReference type="EMBL" id="KAF4400241.1"/>
    </source>
</evidence>
<organism evidence="2 3">
    <name type="scientific">Cannabis sativa</name>
    <name type="common">Hemp</name>
    <name type="synonym">Marijuana</name>
    <dbReference type="NCBI Taxonomy" id="3483"/>
    <lineage>
        <taxon>Eukaryota</taxon>
        <taxon>Viridiplantae</taxon>
        <taxon>Streptophyta</taxon>
        <taxon>Embryophyta</taxon>
        <taxon>Tracheophyta</taxon>
        <taxon>Spermatophyta</taxon>
        <taxon>Magnoliopsida</taxon>
        <taxon>eudicotyledons</taxon>
        <taxon>Gunneridae</taxon>
        <taxon>Pentapetalae</taxon>
        <taxon>rosids</taxon>
        <taxon>fabids</taxon>
        <taxon>Rosales</taxon>
        <taxon>Cannabaceae</taxon>
        <taxon>Cannabis</taxon>
    </lineage>
</organism>
<name>A0A7J6HZK5_CANSA</name>
<gene>
    <name evidence="2" type="ORF">G4B88_019450</name>
</gene>
<proteinExistence type="predicted"/>
<accession>A0A7J6HZK5</accession>
<dbReference type="Proteomes" id="UP000583929">
    <property type="component" value="Unassembled WGS sequence"/>
</dbReference>